<evidence type="ECO:0000256" key="7">
    <source>
        <dbReference type="ARBA" id="ARBA00023054"/>
    </source>
</evidence>
<feature type="compositionally biased region" description="Basic and acidic residues" evidence="9">
    <location>
        <begin position="114"/>
        <end position="125"/>
    </location>
</feature>
<dbReference type="InterPro" id="IPR007033">
    <property type="entry name" value="GORAB"/>
</dbReference>
<keyword evidence="5" id="KW-0963">Cytoplasm</keyword>
<comment type="subcellular location">
    <subcellularLocation>
        <location evidence="1">Cytoplasm</location>
    </subcellularLocation>
    <subcellularLocation>
        <location evidence="2">Golgi apparatus</location>
    </subcellularLocation>
</comment>
<feature type="region of interest" description="Disordered" evidence="9">
    <location>
        <begin position="281"/>
        <end position="301"/>
    </location>
</feature>
<comment type="similarity">
    <text evidence="3">Belongs to the GORAB family.</text>
</comment>
<feature type="compositionally biased region" description="Pro residues" evidence="9">
    <location>
        <begin position="83"/>
        <end position="97"/>
    </location>
</feature>
<gene>
    <name evidence="10" type="ORF">ILUMI_06812</name>
</gene>
<dbReference type="PANTHER" id="PTHR21470">
    <property type="entry name" value="RAB6-INTERACTING PROTEIN GORAB"/>
    <property type="match status" value="1"/>
</dbReference>
<evidence type="ECO:0000256" key="3">
    <source>
        <dbReference type="ARBA" id="ARBA00005599"/>
    </source>
</evidence>
<protein>
    <recommendedName>
        <fullName evidence="4">RAB6-interacting golgin</fullName>
    </recommendedName>
</protein>
<name>A0A8K0GGW0_IGNLU</name>
<evidence type="ECO:0000256" key="8">
    <source>
        <dbReference type="SAM" id="Coils"/>
    </source>
</evidence>
<sequence length="301" mass="34536">MSGSFTGFSEEDIKKLNNKNPTQRKPQATGDSKLKSKAPRRATNENSHQNHGNDLRNKVLNEKIKNSPAEPILESAKLNKVIEPPPPPPPPPLPTTPDHPKDILDSPATTAIKNDSKVPESNKDKNEVTFLSERKIDLDEFQARQKLIEEQNRKKKELLMKALAAKTKQTQEEAQRLNEVREEFKKLDALLSTDVKILRKQIELASLDYMEAQKRYYRIEREFLDAKLYLHQKLEKKEMLTEHLCAIIEKNEERKAEKLNELLSKLNLKTDIHNDSLEQIDNNLKSTNSSVQTTNSTDSKN</sequence>
<dbReference type="PANTHER" id="PTHR21470:SF2">
    <property type="entry name" value="RAB6-INTERACTING GOLGIN"/>
    <property type="match status" value="1"/>
</dbReference>
<keyword evidence="7 8" id="KW-0175">Coiled coil</keyword>
<keyword evidence="6" id="KW-0333">Golgi apparatus</keyword>
<evidence type="ECO:0000256" key="1">
    <source>
        <dbReference type="ARBA" id="ARBA00004496"/>
    </source>
</evidence>
<accession>A0A8K0GGW0</accession>
<comment type="caution">
    <text evidence="10">The sequence shown here is derived from an EMBL/GenBank/DDBJ whole genome shotgun (WGS) entry which is preliminary data.</text>
</comment>
<feature type="coiled-coil region" evidence="8">
    <location>
        <begin position="138"/>
        <end position="215"/>
    </location>
</feature>
<dbReference type="AlphaFoldDB" id="A0A8K0GGW0"/>
<evidence type="ECO:0000313" key="10">
    <source>
        <dbReference type="EMBL" id="KAF2899369.1"/>
    </source>
</evidence>
<feature type="region of interest" description="Disordered" evidence="9">
    <location>
        <begin position="1"/>
        <end position="125"/>
    </location>
</feature>
<evidence type="ECO:0000256" key="4">
    <source>
        <dbReference type="ARBA" id="ARBA00014130"/>
    </source>
</evidence>
<feature type="compositionally biased region" description="Polar residues" evidence="9">
    <location>
        <begin position="18"/>
        <end position="30"/>
    </location>
</feature>
<keyword evidence="11" id="KW-1185">Reference proteome</keyword>
<dbReference type="OrthoDB" id="9909311at2759"/>
<evidence type="ECO:0000256" key="5">
    <source>
        <dbReference type="ARBA" id="ARBA00022490"/>
    </source>
</evidence>
<dbReference type="GO" id="GO:0005794">
    <property type="term" value="C:Golgi apparatus"/>
    <property type="evidence" value="ECO:0007669"/>
    <property type="project" value="UniProtKB-SubCell"/>
</dbReference>
<organism evidence="10 11">
    <name type="scientific">Ignelater luminosus</name>
    <name type="common">Cucubano</name>
    <name type="synonym">Pyrophorus luminosus</name>
    <dbReference type="NCBI Taxonomy" id="2038154"/>
    <lineage>
        <taxon>Eukaryota</taxon>
        <taxon>Metazoa</taxon>
        <taxon>Ecdysozoa</taxon>
        <taxon>Arthropoda</taxon>
        <taxon>Hexapoda</taxon>
        <taxon>Insecta</taxon>
        <taxon>Pterygota</taxon>
        <taxon>Neoptera</taxon>
        <taxon>Endopterygota</taxon>
        <taxon>Coleoptera</taxon>
        <taxon>Polyphaga</taxon>
        <taxon>Elateriformia</taxon>
        <taxon>Elateroidea</taxon>
        <taxon>Elateridae</taxon>
        <taxon>Agrypninae</taxon>
        <taxon>Pyrophorini</taxon>
        <taxon>Ignelater</taxon>
    </lineage>
</organism>
<evidence type="ECO:0000256" key="6">
    <source>
        <dbReference type="ARBA" id="ARBA00023034"/>
    </source>
</evidence>
<evidence type="ECO:0000256" key="9">
    <source>
        <dbReference type="SAM" id="MobiDB-lite"/>
    </source>
</evidence>
<dbReference type="Proteomes" id="UP000801492">
    <property type="component" value="Unassembled WGS sequence"/>
</dbReference>
<reference evidence="10" key="1">
    <citation type="submission" date="2019-08" db="EMBL/GenBank/DDBJ databases">
        <title>The genome of the North American firefly Photinus pyralis.</title>
        <authorList>
            <consortium name="Photinus pyralis genome working group"/>
            <person name="Fallon T.R."/>
            <person name="Sander Lower S.E."/>
            <person name="Weng J.-K."/>
        </authorList>
    </citation>
    <scope>NUCLEOTIDE SEQUENCE</scope>
    <source>
        <strain evidence="10">TRF0915ILg1</strain>
        <tissue evidence="10">Whole body</tissue>
    </source>
</reference>
<feature type="compositionally biased region" description="Low complexity" evidence="9">
    <location>
        <begin position="286"/>
        <end position="301"/>
    </location>
</feature>
<dbReference type="EMBL" id="VTPC01002852">
    <property type="protein sequence ID" value="KAF2899369.1"/>
    <property type="molecule type" value="Genomic_DNA"/>
</dbReference>
<dbReference type="GO" id="GO:1905515">
    <property type="term" value="P:non-motile cilium assembly"/>
    <property type="evidence" value="ECO:0007669"/>
    <property type="project" value="TreeGrafter"/>
</dbReference>
<evidence type="ECO:0000256" key="2">
    <source>
        <dbReference type="ARBA" id="ARBA00004555"/>
    </source>
</evidence>
<evidence type="ECO:0000313" key="11">
    <source>
        <dbReference type="Proteomes" id="UP000801492"/>
    </source>
</evidence>
<feature type="compositionally biased region" description="Basic and acidic residues" evidence="9">
    <location>
        <begin position="51"/>
        <end position="65"/>
    </location>
</feature>
<proteinExistence type="inferred from homology"/>